<protein>
    <submittedName>
        <fullName evidence="6">LacI family transcriptional regulator</fullName>
    </submittedName>
</protein>
<dbReference type="CDD" id="cd01392">
    <property type="entry name" value="HTH_LacI"/>
    <property type="match status" value="1"/>
</dbReference>
<dbReference type="PROSITE" id="PS50932">
    <property type="entry name" value="HTH_LACI_2"/>
    <property type="match status" value="1"/>
</dbReference>
<dbReference type="InterPro" id="IPR046335">
    <property type="entry name" value="LacI/GalR-like_sensor"/>
</dbReference>
<dbReference type="Pfam" id="PF13377">
    <property type="entry name" value="Peripla_BP_3"/>
    <property type="match status" value="1"/>
</dbReference>
<evidence type="ECO:0000256" key="4">
    <source>
        <dbReference type="SAM" id="MobiDB-lite"/>
    </source>
</evidence>
<gene>
    <name evidence="6" type="ORF">Raf01_34270</name>
</gene>
<dbReference type="AlphaFoldDB" id="A0A8J3QPT2"/>
<dbReference type="Pfam" id="PF00356">
    <property type="entry name" value="LacI"/>
    <property type="match status" value="1"/>
</dbReference>
<dbReference type="GO" id="GO:0000976">
    <property type="term" value="F:transcription cis-regulatory region binding"/>
    <property type="evidence" value="ECO:0007669"/>
    <property type="project" value="TreeGrafter"/>
</dbReference>
<dbReference type="Gene3D" id="3.40.50.2300">
    <property type="match status" value="2"/>
</dbReference>
<accession>A0A8J3QPT2</accession>
<dbReference type="InterPro" id="IPR000843">
    <property type="entry name" value="HTH_LacI"/>
</dbReference>
<keyword evidence="1" id="KW-0805">Transcription regulation</keyword>
<dbReference type="SUPFAM" id="SSF53822">
    <property type="entry name" value="Periplasmic binding protein-like I"/>
    <property type="match status" value="1"/>
</dbReference>
<sequence>MSEGRDGAVGSGEGQSRDTGAGQGAGEGMVDGMVVEPDPHGRRPGSTDVARLAGVSQKTVSRVFNGERYVTEEVRERVLDAARRLGYRPNRAARALKLERNHRIGVVSLGSALFGPSSLLVSLERAARNTGYALSIVNTIEGARGSIAEAAQSLLSEGVDAIVLSEPIDEGEAPLRVDVPVLTIGRAPSVVAPVVLTVLEEEGGDLAGSAVRHLLSLGHVTVHHLAGPQRWWASQGRLESWRRALESARAPVPVPLEGDWTPESGYRLGHELARDGEVTAVFAANDDMAIGLIRALVETGRRVPDDVSVVGFDDIPVAAYLTPPLTTVRPDNALLAEVGLRRLLDQLKNPGCSPAAFPASMYQLMVRESTAPPPDRRDRGVPRMA</sequence>
<dbReference type="InterPro" id="IPR028082">
    <property type="entry name" value="Peripla_BP_I"/>
</dbReference>
<comment type="caution">
    <text evidence="6">The sequence shown here is derived from an EMBL/GenBank/DDBJ whole genome shotgun (WGS) entry which is preliminary data.</text>
</comment>
<proteinExistence type="predicted"/>
<dbReference type="GO" id="GO:0003700">
    <property type="term" value="F:DNA-binding transcription factor activity"/>
    <property type="evidence" value="ECO:0007669"/>
    <property type="project" value="TreeGrafter"/>
</dbReference>
<evidence type="ECO:0000313" key="7">
    <source>
        <dbReference type="Proteomes" id="UP000642748"/>
    </source>
</evidence>
<evidence type="ECO:0000256" key="3">
    <source>
        <dbReference type="ARBA" id="ARBA00023163"/>
    </source>
</evidence>
<feature type="domain" description="HTH lacI-type" evidence="5">
    <location>
        <begin position="44"/>
        <end position="98"/>
    </location>
</feature>
<dbReference type="Proteomes" id="UP000642748">
    <property type="component" value="Unassembled WGS sequence"/>
</dbReference>
<evidence type="ECO:0000256" key="1">
    <source>
        <dbReference type="ARBA" id="ARBA00023015"/>
    </source>
</evidence>
<keyword evidence="2" id="KW-0238">DNA-binding</keyword>
<reference evidence="6" key="1">
    <citation type="submission" date="2021-01" db="EMBL/GenBank/DDBJ databases">
        <title>Whole genome shotgun sequence of Rugosimonospora africana NBRC 104875.</title>
        <authorList>
            <person name="Komaki H."/>
            <person name="Tamura T."/>
        </authorList>
    </citation>
    <scope>NUCLEOTIDE SEQUENCE</scope>
    <source>
        <strain evidence="6">NBRC 104875</strain>
    </source>
</reference>
<dbReference type="CDD" id="cd01574">
    <property type="entry name" value="PBP1_LacI"/>
    <property type="match status" value="1"/>
</dbReference>
<dbReference type="Gene3D" id="1.10.260.40">
    <property type="entry name" value="lambda repressor-like DNA-binding domains"/>
    <property type="match status" value="1"/>
</dbReference>
<dbReference type="SUPFAM" id="SSF47413">
    <property type="entry name" value="lambda repressor-like DNA-binding domains"/>
    <property type="match status" value="1"/>
</dbReference>
<dbReference type="RefSeq" id="WP_203918896.1">
    <property type="nucleotide sequence ID" value="NZ_BONZ01000032.1"/>
</dbReference>
<evidence type="ECO:0000313" key="6">
    <source>
        <dbReference type="EMBL" id="GIH15255.1"/>
    </source>
</evidence>
<dbReference type="PANTHER" id="PTHR30146">
    <property type="entry name" value="LACI-RELATED TRANSCRIPTIONAL REPRESSOR"/>
    <property type="match status" value="1"/>
</dbReference>
<dbReference type="InterPro" id="IPR010982">
    <property type="entry name" value="Lambda_DNA-bd_dom_sf"/>
</dbReference>
<evidence type="ECO:0000256" key="2">
    <source>
        <dbReference type="ARBA" id="ARBA00023125"/>
    </source>
</evidence>
<dbReference type="SMART" id="SM00354">
    <property type="entry name" value="HTH_LACI"/>
    <property type="match status" value="1"/>
</dbReference>
<dbReference type="PANTHER" id="PTHR30146:SF109">
    <property type="entry name" value="HTH-TYPE TRANSCRIPTIONAL REGULATOR GALS"/>
    <property type="match status" value="1"/>
</dbReference>
<organism evidence="6 7">
    <name type="scientific">Rugosimonospora africana</name>
    <dbReference type="NCBI Taxonomy" id="556532"/>
    <lineage>
        <taxon>Bacteria</taxon>
        <taxon>Bacillati</taxon>
        <taxon>Actinomycetota</taxon>
        <taxon>Actinomycetes</taxon>
        <taxon>Micromonosporales</taxon>
        <taxon>Micromonosporaceae</taxon>
        <taxon>Rugosimonospora</taxon>
    </lineage>
</organism>
<feature type="region of interest" description="Disordered" evidence="4">
    <location>
        <begin position="1"/>
        <end position="32"/>
    </location>
</feature>
<keyword evidence="3" id="KW-0804">Transcription</keyword>
<name>A0A8J3QPT2_9ACTN</name>
<evidence type="ECO:0000259" key="5">
    <source>
        <dbReference type="PROSITE" id="PS50932"/>
    </source>
</evidence>
<dbReference type="EMBL" id="BONZ01000032">
    <property type="protein sequence ID" value="GIH15255.1"/>
    <property type="molecule type" value="Genomic_DNA"/>
</dbReference>
<keyword evidence="7" id="KW-1185">Reference proteome</keyword>